<proteinExistence type="predicted"/>
<dbReference type="PROSITE" id="PS51257">
    <property type="entry name" value="PROKAR_LIPOPROTEIN"/>
    <property type="match status" value="1"/>
</dbReference>
<sequence length="83" mass="9335">MAIRASHYKHLLLALVLILFISCPTQARSLREIVRNNRTLLVVEKAQESRKLKHEGGGGGSDIDGLVDMDYNSANKKRPIHNR</sequence>
<evidence type="ECO:0000313" key="2">
    <source>
        <dbReference type="EMBL" id="EOA14295.1"/>
    </source>
</evidence>
<dbReference type="Proteomes" id="UP000029121">
    <property type="component" value="Unassembled WGS sequence"/>
</dbReference>
<accession>R0GPL3</accession>
<feature type="chain" id="PRO_5004351568" description="Root meristem growth factor 9" evidence="1">
    <location>
        <begin position="28"/>
        <end position="83"/>
    </location>
</feature>
<keyword evidence="1" id="KW-0732">Signal</keyword>
<reference evidence="3" key="1">
    <citation type="journal article" date="2013" name="Nat. Genet.">
        <title>The Capsella rubella genome and the genomic consequences of rapid mating system evolution.</title>
        <authorList>
            <person name="Slotte T."/>
            <person name="Hazzouri K.M."/>
            <person name="Agren J.A."/>
            <person name="Koenig D."/>
            <person name="Maumus F."/>
            <person name="Guo Y.L."/>
            <person name="Steige K."/>
            <person name="Platts A.E."/>
            <person name="Escobar J.S."/>
            <person name="Newman L.K."/>
            <person name="Wang W."/>
            <person name="Mandakova T."/>
            <person name="Vello E."/>
            <person name="Smith L.M."/>
            <person name="Henz S.R."/>
            <person name="Steffen J."/>
            <person name="Takuno S."/>
            <person name="Brandvain Y."/>
            <person name="Coop G."/>
            <person name="Andolfatto P."/>
            <person name="Hu T.T."/>
            <person name="Blanchette M."/>
            <person name="Clark R.M."/>
            <person name="Quesneville H."/>
            <person name="Nordborg M."/>
            <person name="Gaut B.S."/>
            <person name="Lysak M.A."/>
            <person name="Jenkins J."/>
            <person name="Grimwood J."/>
            <person name="Chapman J."/>
            <person name="Prochnik S."/>
            <person name="Shu S."/>
            <person name="Rokhsar D."/>
            <person name="Schmutz J."/>
            <person name="Weigel D."/>
            <person name="Wright S.I."/>
        </authorList>
    </citation>
    <scope>NUCLEOTIDE SEQUENCE [LARGE SCALE GENOMIC DNA]</scope>
    <source>
        <strain evidence="3">cv. Monte Gargano</strain>
    </source>
</reference>
<evidence type="ECO:0000313" key="3">
    <source>
        <dbReference type="Proteomes" id="UP000029121"/>
    </source>
</evidence>
<dbReference type="InterPro" id="IPR049306">
    <property type="entry name" value="GLV1-2"/>
</dbReference>
<organism evidence="2 3">
    <name type="scientific">Capsella rubella</name>
    <dbReference type="NCBI Taxonomy" id="81985"/>
    <lineage>
        <taxon>Eukaryota</taxon>
        <taxon>Viridiplantae</taxon>
        <taxon>Streptophyta</taxon>
        <taxon>Embryophyta</taxon>
        <taxon>Tracheophyta</taxon>
        <taxon>Spermatophyta</taxon>
        <taxon>Magnoliopsida</taxon>
        <taxon>eudicotyledons</taxon>
        <taxon>Gunneridae</taxon>
        <taxon>Pentapetalae</taxon>
        <taxon>rosids</taxon>
        <taxon>malvids</taxon>
        <taxon>Brassicales</taxon>
        <taxon>Brassicaceae</taxon>
        <taxon>Camelineae</taxon>
        <taxon>Capsella</taxon>
    </lineage>
</organism>
<gene>
    <name evidence="2" type="ORF">CARUB_v10027462mg</name>
</gene>
<keyword evidence="3" id="KW-1185">Reference proteome</keyword>
<evidence type="ECO:0000256" key="1">
    <source>
        <dbReference type="SAM" id="SignalP"/>
    </source>
</evidence>
<evidence type="ECO:0008006" key="4">
    <source>
        <dbReference type="Google" id="ProtNLM"/>
    </source>
</evidence>
<dbReference type="STRING" id="81985.R0GPL3"/>
<dbReference type="KEGG" id="crb:17877346"/>
<dbReference type="Pfam" id="PF21529">
    <property type="entry name" value="GLV1-2"/>
    <property type="match status" value="1"/>
</dbReference>
<dbReference type="OrthoDB" id="1083733at2759"/>
<dbReference type="EMBL" id="KB870812">
    <property type="protein sequence ID" value="EOA14295.1"/>
    <property type="molecule type" value="Genomic_DNA"/>
</dbReference>
<feature type="signal peptide" evidence="1">
    <location>
        <begin position="1"/>
        <end position="27"/>
    </location>
</feature>
<dbReference type="AlphaFoldDB" id="R0GPL3"/>
<protein>
    <recommendedName>
        <fullName evidence="4">Root meristem growth factor 9</fullName>
    </recommendedName>
</protein>
<name>R0GPL3_9BRAS</name>